<accession>A0A9P1N6Y2</accession>
<evidence type="ECO:0000313" key="3">
    <source>
        <dbReference type="Proteomes" id="UP001152747"/>
    </source>
</evidence>
<dbReference type="AlphaFoldDB" id="A0A9P1N6Y2"/>
<name>A0A9P1N6Y2_9PELO</name>
<evidence type="ECO:0000256" key="1">
    <source>
        <dbReference type="SAM" id="MobiDB-lite"/>
    </source>
</evidence>
<organism evidence="2 3">
    <name type="scientific">Caenorhabditis angaria</name>
    <dbReference type="NCBI Taxonomy" id="860376"/>
    <lineage>
        <taxon>Eukaryota</taxon>
        <taxon>Metazoa</taxon>
        <taxon>Ecdysozoa</taxon>
        <taxon>Nematoda</taxon>
        <taxon>Chromadorea</taxon>
        <taxon>Rhabditida</taxon>
        <taxon>Rhabditina</taxon>
        <taxon>Rhabditomorpha</taxon>
        <taxon>Rhabditoidea</taxon>
        <taxon>Rhabditidae</taxon>
        <taxon>Peloderinae</taxon>
        <taxon>Caenorhabditis</taxon>
    </lineage>
</organism>
<sequence>MVNYFEVTASLVRSRSSKRKERGFENKLAQQENSVLNQTFTLDTNKAERLREFRIEDAINGFLPRARSSGPRHNMLHQTNSQGEENVRRVRSETTSLFSTTCKLPSLDQKACLEKKTCTIRPWSRTQDELRKFKETLSNSAASSAKIEQNPVKNN</sequence>
<dbReference type="Proteomes" id="UP001152747">
    <property type="component" value="Unassembled WGS sequence"/>
</dbReference>
<feature type="region of interest" description="Disordered" evidence="1">
    <location>
        <begin position="63"/>
        <end position="92"/>
    </location>
</feature>
<dbReference type="OrthoDB" id="5778915at2759"/>
<gene>
    <name evidence="2" type="ORF">CAMP_LOCUS12948</name>
</gene>
<protein>
    <submittedName>
        <fullName evidence="2">Uncharacterized protein</fullName>
    </submittedName>
</protein>
<evidence type="ECO:0000313" key="2">
    <source>
        <dbReference type="EMBL" id="CAI5450311.1"/>
    </source>
</evidence>
<keyword evidence="3" id="KW-1185">Reference proteome</keyword>
<reference evidence="2" key="1">
    <citation type="submission" date="2022-11" db="EMBL/GenBank/DDBJ databases">
        <authorList>
            <person name="Kikuchi T."/>
        </authorList>
    </citation>
    <scope>NUCLEOTIDE SEQUENCE</scope>
    <source>
        <strain evidence="2">PS1010</strain>
    </source>
</reference>
<dbReference type="EMBL" id="CANHGI010000005">
    <property type="protein sequence ID" value="CAI5450311.1"/>
    <property type="molecule type" value="Genomic_DNA"/>
</dbReference>
<comment type="caution">
    <text evidence="2">The sequence shown here is derived from an EMBL/GenBank/DDBJ whole genome shotgun (WGS) entry which is preliminary data.</text>
</comment>
<proteinExistence type="predicted"/>